<gene>
    <name evidence="8" type="ORF">C8F04DRAFT_962654</name>
</gene>
<dbReference type="PANTHER" id="PTHR14003:SF19">
    <property type="entry name" value="YY2 TRANSCRIPTION FACTOR"/>
    <property type="match status" value="1"/>
</dbReference>
<dbReference type="GO" id="GO:0005667">
    <property type="term" value="C:transcription regulator complex"/>
    <property type="evidence" value="ECO:0007669"/>
    <property type="project" value="TreeGrafter"/>
</dbReference>
<dbReference type="PROSITE" id="PS00028">
    <property type="entry name" value="ZINC_FINGER_C2H2_1"/>
    <property type="match status" value="2"/>
</dbReference>
<sequence length="133" mass="14899">MNPHAHQQHPQSQTQQQQQEQAAYYERVAPPARRNAHIPLPVPVPNLIKKSRGRRVPTPGPATGPTPGRDGEPRAFVCGVEGCGKGFVRGEHLKRHVRSIHTYEKPHTCPYEGCGKTFSRRDNLAQHSRVHLP</sequence>
<organism evidence="8 9">
    <name type="scientific">Mycena alexandri</name>
    <dbReference type="NCBI Taxonomy" id="1745969"/>
    <lineage>
        <taxon>Eukaryota</taxon>
        <taxon>Fungi</taxon>
        <taxon>Dikarya</taxon>
        <taxon>Basidiomycota</taxon>
        <taxon>Agaricomycotina</taxon>
        <taxon>Agaricomycetes</taxon>
        <taxon>Agaricomycetidae</taxon>
        <taxon>Agaricales</taxon>
        <taxon>Marasmiineae</taxon>
        <taxon>Mycenaceae</taxon>
        <taxon>Mycena</taxon>
    </lineage>
</organism>
<dbReference type="InterPro" id="IPR013087">
    <property type="entry name" value="Znf_C2H2_type"/>
</dbReference>
<reference evidence="8" key="1">
    <citation type="submission" date="2023-03" db="EMBL/GenBank/DDBJ databases">
        <title>Massive genome expansion in bonnet fungi (Mycena s.s.) driven by repeated elements and novel gene families across ecological guilds.</title>
        <authorList>
            <consortium name="Lawrence Berkeley National Laboratory"/>
            <person name="Harder C.B."/>
            <person name="Miyauchi S."/>
            <person name="Viragh M."/>
            <person name="Kuo A."/>
            <person name="Thoen E."/>
            <person name="Andreopoulos B."/>
            <person name="Lu D."/>
            <person name="Skrede I."/>
            <person name="Drula E."/>
            <person name="Henrissat B."/>
            <person name="Morin E."/>
            <person name="Kohler A."/>
            <person name="Barry K."/>
            <person name="LaButti K."/>
            <person name="Morin E."/>
            <person name="Salamov A."/>
            <person name="Lipzen A."/>
            <person name="Mereny Z."/>
            <person name="Hegedus B."/>
            <person name="Baldrian P."/>
            <person name="Stursova M."/>
            <person name="Weitz H."/>
            <person name="Taylor A."/>
            <person name="Grigoriev I.V."/>
            <person name="Nagy L.G."/>
            <person name="Martin F."/>
            <person name="Kauserud H."/>
        </authorList>
    </citation>
    <scope>NUCLEOTIDE SEQUENCE</scope>
    <source>
        <strain evidence="8">CBHHK200</strain>
    </source>
</reference>
<proteinExistence type="predicted"/>
<feature type="compositionally biased region" description="Low complexity" evidence="6">
    <location>
        <begin position="1"/>
        <end position="23"/>
    </location>
</feature>
<dbReference type="GO" id="GO:0000978">
    <property type="term" value="F:RNA polymerase II cis-regulatory region sequence-specific DNA binding"/>
    <property type="evidence" value="ECO:0007669"/>
    <property type="project" value="TreeGrafter"/>
</dbReference>
<name>A0AAD6SNM1_9AGAR</name>
<dbReference type="EMBL" id="JARJCM010000099">
    <property type="protein sequence ID" value="KAJ7029688.1"/>
    <property type="molecule type" value="Genomic_DNA"/>
</dbReference>
<dbReference type="Proteomes" id="UP001218188">
    <property type="component" value="Unassembled WGS sequence"/>
</dbReference>
<protein>
    <recommendedName>
        <fullName evidence="7">C2H2-type domain-containing protein</fullName>
    </recommendedName>
</protein>
<dbReference type="Pfam" id="PF00096">
    <property type="entry name" value="zf-C2H2"/>
    <property type="match status" value="2"/>
</dbReference>
<dbReference type="GO" id="GO:0008270">
    <property type="term" value="F:zinc ion binding"/>
    <property type="evidence" value="ECO:0007669"/>
    <property type="project" value="UniProtKB-KW"/>
</dbReference>
<feature type="domain" description="C2H2-type" evidence="7">
    <location>
        <begin position="76"/>
        <end position="106"/>
    </location>
</feature>
<evidence type="ECO:0000256" key="1">
    <source>
        <dbReference type="ARBA" id="ARBA00022723"/>
    </source>
</evidence>
<dbReference type="GO" id="GO:0000785">
    <property type="term" value="C:chromatin"/>
    <property type="evidence" value="ECO:0007669"/>
    <property type="project" value="TreeGrafter"/>
</dbReference>
<keyword evidence="1" id="KW-0479">Metal-binding</keyword>
<evidence type="ECO:0000259" key="7">
    <source>
        <dbReference type="PROSITE" id="PS50157"/>
    </source>
</evidence>
<dbReference type="SUPFAM" id="SSF57667">
    <property type="entry name" value="beta-beta-alpha zinc fingers"/>
    <property type="match status" value="1"/>
</dbReference>
<dbReference type="AlphaFoldDB" id="A0AAD6SNM1"/>
<evidence type="ECO:0000256" key="6">
    <source>
        <dbReference type="SAM" id="MobiDB-lite"/>
    </source>
</evidence>
<dbReference type="Gene3D" id="3.30.160.60">
    <property type="entry name" value="Classic Zinc Finger"/>
    <property type="match status" value="2"/>
</dbReference>
<comment type="caution">
    <text evidence="8">The sequence shown here is derived from an EMBL/GenBank/DDBJ whole genome shotgun (WGS) entry which is preliminary data.</text>
</comment>
<dbReference type="PROSITE" id="PS50157">
    <property type="entry name" value="ZINC_FINGER_C2H2_2"/>
    <property type="match status" value="2"/>
</dbReference>
<evidence type="ECO:0000256" key="3">
    <source>
        <dbReference type="ARBA" id="ARBA00022771"/>
    </source>
</evidence>
<dbReference type="GO" id="GO:0031519">
    <property type="term" value="C:PcG protein complex"/>
    <property type="evidence" value="ECO:0007669"/>
    <property type="project" value="TreeGrafter"/>
</dbReference>
<evidence type="ECO:0000256" key="5">
    <source>
        <dbReference type="PROSITE-ProRule" id="PRU00042"/>
    </source>
</evidence>
<keyword evidence="4" id="KW-0862">Zinc</keyword>
<dbReference type="InterPro" id="IPR036236">
    <property type="entry name" value="Znf_C2H2_sf"/>
</dbReference>
<dbReference type="SMART" id="SM00355">
    <property type="entry name" value="ZnF_C2H2"/>
    <property type="match status" value="2"/>
</dbReference>
<dbReference type="GO" id="GO:0000981">
    <property type="term" value="F:DNA-binding transcription factor activity, RNA polymerase II-specific"/>
    <property type="evidence" value="ECO:0007669"/>
    <property type="project" value="UniProtKB-ARBA"/>
</dbReference>
<keyword evidence="9" id="KW-1185">Reference proteome</keyword>
<feature type="region of interest" description="Disordered" evidence="6">
    <location>
        <begin position="1"/>
        <end position="73"/>
    </location>
</feature>
<evidence type="ECO:0000256" key="4">
    <source>
        <dbReference type="ARBA" id="ARBA00022833"/>
    </source>
</evidence>
<dbReference type="PANTHER" id="PTHR14003">
    <property type="entry name" value="TRANSCRIPTIONAL REPRESSOR PROTEIN YY"/>
    <property type="match status" value="1"/>
</dbReference>
<accession>A0AAD6SNM1</accession>
<keyword evidence="3 5" id="KW-0863">Zinc-finger</keyword>
<evidence type="ECO:0000313" key="9">
    <source>
        <dbReference type="Proteomes" id="UP001218188"/>
    </source>
</evidence>
<evidence type="ECO:0000313" key="8">
    <source>
        <dbReference type="EMBL" id="KAJ7029688.1"/>
    </source>
</evidence>
<dbReference type="FunFam" id="3.30.160.60:FF:000125">
    <property type="entry name" value="Putative zinc finger protein 143"/>
    <property type="match status" value="2"/>
</dbReference>
<feature type="domain" description="C2H2-type" evidence="7">
    <location>
        <begin position="107"/>
        <end position="133"/>
    </location>
</feature>
<keyword evidence="2" id="KW-0677">Repeat</keyword>
<evidence type="ECO:0000256" key="2">
    <source>
        <dbReference type="ARBA" id="ARBA00022737"/>
    </source>
</evidence>